<feature type="region of interest" description="Disordered" evidence="1">
    <location>
        <begin position="135"/>
        <end position="182"/>
    </location>
</feature>
<evidence type="ECO:0000256" key="1">
    <source>
        <dbReference type="SAM" id="MobiDB-lite"/>
    </source>
</evidence>
<sequence length="312" mass="36088">MEWYEQKKARETEFRPRIEHQQSAFRWAATSRWGVHNQRKIRRQFTIMLDHLRRSPAAAKRRDLKTRLQTLTASRSSVAPSSHRSEKSAHSAFSFRWREETTPERRATRRTTIPFDGPVVGERVSQKIRRTTRTVELTLRPTATETYPDLREEGGNEIRKRKRGGRPPTNRQSRRKAETLTMRSTEKSPVVLYFKAISAESELLPSSSSCDLCCSPIPKYHHPPAYCLPDDAGQHSVDFLKRIYFYLEPPTFIGNTYGMLQAADTLYLISVVHILGRNRLEINPTIRPGAAPMAPDMRVRLSQIEPDFLTRD</sequence>
<keyword evidence="3" id="KW-1185">Reference proteome</keyword>
<feature type="compositionally biased region" description="Low complexity" evidence="1">
    <location>
        <begin position="73"/>
        <end position="82"/>
    </location>
</feature>
<feature type="compositionally biased region" description="Basic and acidic residues" evidence="1">
    <location>
        <begin position="96"/>
        <end position="106"/>
    </location>
</feature>
<feature type="compositionally biased region" description="Basic and acidic residues" evidence="1">
    <location>
        <begin position="148"/>
        <end position="158"/>
    </location>
</feature>
<proteinExistence type="predicted"/>
<reference evidence="2 3" key="1">
    <citation type="submission" date="2021-05" db="EMBL/GenBank/DDBJ databases">
        <title>Genome Assembly of Synthetic Allotetraploid Brassica napus Reveals Homoeologous Exchanges between Subgenomes.</title>
        <authorList>
            <person name="Davis J.T."/>
        </authorList>
    </citation>
    <scope>NUCLEOTIDE SEQUENCE [LARGE SCALE GENOMIC DNA]</scope>
    <source>
        <strain evidence="3">cv. Da-Ae</strain>
        <tissue evidence="2">Seedling</tissue>
    </source>
</reference>
<comment type="caution">
    <text evidence="2">The sequence shown here is derived from an EMBL/GenBank/DDBJ whole genome shotgun (WGS) entry which is preliminary data.</text>
</comment>
<dbReference type="Proteomes" id="UP000824890">
    <property type="component" value="Unassembled WGS sequence"/>
</dbReference>
<gene>
    <name evidence="2" type="ORF">HID58_069315</name>
</gene>
<feature type="region of interest" description="Disordered" evidence="1">
    <location>
        <begin position="69"/>
        <end position="106"/>
    </location>
</feature>
<dbReference type="EMBL" id="JAGKQM010000016">
    <property type="protein sequence ID" value="KAH0871953.1"/>
    <property type="molecule type" value="Genomic_DNA"/>
</dbReference>
<accession>A0ABQ7YVN6</accession>
<evidence type="ECO:0000313" key="3">
    <source>
        <dbReference type="Proteomes" id="UP000824890"/>
    </source>
</evidence>
<name>A0ABQ7YVN6_BRANA</name>
<organism evidence="2 3">
    <name type="scientific">Brassica napus</name>
    <name type="common">Rape</name>
    <dbReference type="NCBI Taxonomy" id="3708"/>
    <lineage>
        <taxon>Eukaryota</taxon>
        <taxon>Viridiplantae</taxon>
        <taxon>Streptophyta</taxon>
        <taxon>Embryophyta</taxon>
        <taxon>Tracheophyta</taxon>
        <taxon>Spermatophyta</taxon>
        <taxon>Magnoliopsida</taxon>
        <taxon>eudicotyledons</taxon>
        <taxon>Gunneridae</taxon>
        <taxon>Pentapetalae</taxon>
        <taxon>rosids</taxon>
        <taxon>malvids</taxon>
        <taxon>Brassicales</taxon>
        <taxon>Brassicaceae</taxon>
        <taxon>Brassiceae</taxon>
        <taxon>Brassica</taxon>
    </lineage>
</organism>
<protein>
    <submittedName>
        <fullName evidence="2">Uncharacterized protein</fullName>
    </submittedName>
</protein>
<evidence type="ECO:0000313" key="2">
    <source>
        <dbReference type="EMBL" id="KAH0871953.1"/>
    </source>
</evidence>